<keyword evidence="4 10" id="KW-0540">Nuclease</keyword>
<keyword evidence="7 10" id="KW-0378">Hydrolase</keyword>
<evidence type="ECO:0000256" key="4">
    <source>
        <dbReference type="ARBA" id="ARBA00022722"/>
    </source>
</evidence>
<comment type="similarity">
    <text evidence="2 10">Belongs to the ANKZF1/VMS1 family.</text>
</comment>
<evidence type="ECO:0000256" key="6">
    <source>
        <dbReference type="ARBA" id="ARBA00022759"/>
    </source>
</evidence>
<evidence type="ECO:0000259" key="13">
    <source>
        <dbReference type="PROSITE" id="PS52044"/>
    </source>
</evidence>
<name>G3BCS5_CANTC</name>
<evidence type="ECO:0000313" key="14">
    <source>
        <dbReference type="EMBL" id="EGV60872.1"/>
    </source>
</evidence>
<dbReference type="HOGENOM" id="CLU_014293_1_1_1"/>
<evidence type="ECO:0000256" key="9">
    <source>
        <dbReference type="ARBA" id="ARBA00023054"/>
    </source>
</evidence>
<gene>
    <name evidence="14" type="ORF">CANTEDRAFT_128572</name>
</gene>
<evidence type="ECO:0000256" key="2">
    <source>
        <dbReference type="ARBA" id="ARBA00009262"/>
    </source>
</evidence>
<feature type="coiled-coil region" evidence="11">
    <location>
        <begin position="365"/>
        <end position="392"/>
    </location>
</feature>
<dbReference type="Proteomes" id="UP000000707">
    <property type="component" value="Unassembled WGS sequence"/>
</dbReference>
<dbReference type="PANTHER" id="PTHR16036">
    <property type="entry name" value="ANKYRIN REPEAT AND ZINC FINGER DOMAIN-CONTAINING PROTEIN 1"/>
    <property type="match status" value="1"/>
</dbReference>
<dbReference type="GO" id="GO:0004519">
    <property type="term" value="F:endonuclease activity"/>
    <property type="evidence" value="ECO:0007669"/>
    <property type="project" value="UniProtKB-KW"/>
</dbReference>
<feature type="region of interest" description="Disordered" evidence="12">
    <location>
        <begin position="548"/>
        <end position="585"/>
    </location>
</feature>
<feature type="domain" description="VLRF1" evidence="13">
    <location>
        <begin position="193"/>
        <end position="355"/>
    </location>
</feature>
<evidence type="ECO:0000256" key="12">
    <source>
        <dbReference type="SAM" id="MobiDB-lite"/>
    </source>
</evidence>
<organism evidence="15">
    <name type="scientific">Candida tenuis (strain ATCC 10573 / BCRC 21748 / CBS 615 / JCM 9827 / NBRC 10315 / NRRL Y-1498 / VKM Y-70)</name>
    <name type="common">Yeast</name>
    <name type="synonym">Yamadazyma tenuis</name>
    <dbReference type="NCBI Taxonomy" id="590646"/>
    <lineage>
        <taxon>Eukaryota</taxon>
        <taxon>Fungi</taxon>
        <taxon>Dikarya</taxon>
        <taxon>Ascomycota</taxon>
        <taxon>Saccharomycotina</taxon>
        <taxon>Pichiomycetes</taxon>
        <taxon>Debaryomycetaceae</taxon>
        <taxon>Yamadazyma</taxon>
    </lineage>
</organism>
<evidence type="ECO:0000256" key="5">
    <source>
        <dbReference type="ARBA" id="ARBA00022737"/>
    </source>
</evidence>
<keyword evidence="3 10" id="KW-0963">Cytoplasm</keyword>
<reference evidence="14 15" key="1">
    <citation type="journal article" date="2011" name="Proc. Natl. Acad. Sci. U.S.A.">
        <title>Comparative genomics of xylose-fermenting fungi for enhanced biofuel production.</title>
        <authorList>
            <person name="Wohlbach D.J."/>
            <person name="Kuo A."/>
            <person name="Sato T.K."/>
            <person name="Potts K.M."/>
            <person name="Salamov A.A."/>
            <person name="LaButti K.M."/>
            <person name="Sun H."/>
            <person name="Clum A."/>
            <person name="Pangilinan J.L."/>
            <person name="Lindquist E.A."/>
            <person name="Lucas S."/>
            <person name="Lapidus A."/>
            <person name="Jin M."/>
            <person name="Gunawan C."/>
            <person name="Balan V."/>
            <person name="Dale B.E."/>
            <person name="Jeffries T.W."/>
            <person name="Zinkel R."/>
            <person name="Barry K.W."/>
            <person name="Grigoriev I.V."/>
            <person name="Gasch A.P."/>
        </authorList>
    </citation>
    <scope>NUCLEOTIDE SEQUENCE [LARGE SCALE GENOMIC DNA]</scope>
    <source>
        <strain evidence="15">ATCC 10573 / BCRC 21748 / CBS 615 / JCM 9827 / NBRC 10315 / NRRL Y-1498 / VKM Y-70</strain>
    </source>
</reference>
<dbReference type="GO" id="GO:0036503">
    <property type="term" value="P:ERAD pathway"/>
    <property type="evidence" value="ECO:0007669"/>
    <property type="project" value="TreeGrafter"/>
</dbReference>
<evidence type="ECO:0000256" key="3">
    <source>
        <dbReference type="ARBA" id="ARBA00022490"/>
    </source>
</evidence>
<accession>G3BCS5</accession>
<feature type="region of interest" description="Disordered" evidence="12">
    <location>
        <begin position="99"/>
        <end position="120"/>
    </location>
</feature>
<dbReference type="GO" id="GO:0005737">
    <property type="term" value="C:cytoplasm"/>
    <property type="evidence" value="ECO:0007669"/>
    <property type="project" value="UniProtKB-SubCell"/>
</dbReference>
<evidence type="ECO:0000256" key="10">
    <source>
        <dbReference type="PROSITE-ProRule" id="PRU01389"/>
    </source>
</evidence>
<evidence type="ECO:0000256" key="1">
    <source>
        <dbReference type="ARBA" id="ARBA00004496"/>
    </source>
</evidence>
<keyword evidence="5" id="KW-0677">Repeat</keyword>
<feature type="region of interest" description="Disordered" evidence="12">
    <location>
        <begin position="246"/>
        <end position="267"/>
    </location>
</feature>
<dbReference type="eggNOG" id="KOG2505">
    <property type="taxonomic scope" value="Eukaryota"/>
</dbReference>
<keyword evidence="9 11" id="KW-0175">Coiled coil</keyword>
<dbReference type="InterPro" id="IPR041175">
    <property type="entry name" value="VLRF1/Vms1"/>
</dbReference>
<dbReference type="STRING" id="590646.G3BCS5"/>
<sequence length="597" mass="67100">MSAKIQAENFLESYSIMSGKNIPKNSLYVFSLSQELVESLELVKFDVSEQHNLETAPKALKVQRLRDDDDDDLTKYNQKREAKGLSRLTEDEFDRLLEQGSVESISGSDTDSSSDSEDEDDALYKRLTETKISEAIIDETSNASHLNSKSSSIFFKSSMLSGDKHLGAFKALFSPKEMMDPITSLKTWSDLQDTGKSALFMMGGGHFAGAIISHRRKNIKGNAVNHKLSVEEQKVEIIKSKTFHRYTTRRKQGGSQSANDNAKGNAKSVGSSIRRYMEQALIQEIRDLLKSWESDLNQCKSIFIRANASQGKKTLVGYEGAVIKQGDVRIKSFPFTTKRATTSELKRAWTQLAYLSITDAVKEDKSLKERLLKQQENLIKSTQQKQHTKEQEITESDKQTVDLLGFAKRQKAPMLINFLKKHNLSPNLELTPTSQYVLTPTLLHFAAANGLTHIVQVLLVNLKADPTLKSTSGKVAAELSSNKQTRSIFQLARHKLGDDYCDWDAAKVGDAMTKEQIEKEEQEENEKIRLEKQRQIQEQLDLKTEMELKKPTFSSGGQLGGVSLLSSTSGLNEDQKSRVLREQRARAAEARMKKFEA</sequence>
<dbReference type="PROSITE" id="PS52044">
    <property type="entry name" value="VLRF1"/>
    <property type="match status" value="1"/>
</dbReference>
<protein>
    <recommendedName>
        <fullName evidence="13">VLRF1 domain-containing protein</fullName>
    </recommendedName>
</protein>
<dbReference type="OrthoDB" id="429841at2759"/>
<evidence type="ECO:0000256" key="11">
    <source>
        <dbReference type="SAM" id="Coils"/>
    </source>
</evidence>
<evidence type="ECO:0000256" key="7">
    <source>
        <dbReference type="ARBA" id="ARBA00022801"/>
    </source>
</evidence>
<feature type="compositionally biased region" description="Polar residues" evidence="12">
    <location>
        <begin position="253"/>
        <end position="262"/>
    </location>
</feature>
<comment type="subcellular location">
    <subcellularLocation>
        <location evidence="1">Cytoplasm</location>
    </subcellularLocation>
</comment>
<dbReference type="EMBL" id="GL996528">
    <property type="protein sequence ID" value="EGV60872.1"/>
    <property type="molecule type" value="Genomic_DNA"/>
</dbReference>
<feature type="coiled-coil region" evidence="11">
    <location>
        <begin position="513"/>
        <end position="540"/>
    </location>
</feature>
<evidence type="ECO:0000256" key="8">
    <source>
        <dbReference type="ARBA" id="ARBA00023043"/>
    </source>
</evidence>
<dbReference type="InterPro" id="IPR036770">
    <property type="entry name" value="Ankyrin_rpt-contain_sf"/>
</dbReference>
<dbReference type="Gene3D" id="1.25.40.20">
    <property type="entry name" value="Ankyrin repeat-containing domain"/>
    <property type="match status" value="1"/>
</dbReference>
<dbReference type="AlphaFoldDB" id="G3BCS5"/>
<feature type="compositionally biased region" description="Basic and acidic residues" evidence="12">
    <location>
        <begin position="573"/>
        <end position="585"/>
    </location>
</feature>
<keyword evidence="8" id="KW-0040">ANK repeat</keyword>
<feature type="active site" evidence="10">
    <location>
        <position position="256"/>
    </location>
</feature>
<feature type="compositionally biased region" description="Low complexity" evidence="12">
    <location>
        <begin position="101"/>
        <end position="111"/>
    </location>
</feature>
<dbReference type="GO" id="GO:0016787">
    <property type="term" value="F:hydrolase activity"/>
    <property type="evidence" value="ECO:0007669"/>
    <property type="project" value="UniProtKB-KW"/>
</dbReference>
<dbReference type="InterPro" id="IPR047139">
    <property type="entry name" value="ANKZ1/VMS1"/>
</dbReference>
<dbReference type="Pfam" id="PF18826">
    <property type="entry name" value="bVLRF1"/>
    <property type="match status" value="1"/>
</dbReference>
<proteinExistence type="inferred from homology"/>
<dbReference type="PANTHER" id="PTHR16036:SF2">
    <property type="entry name" value="TRNA ENDONUCLEASE ANKZF1"/>
    <property type="match status" value="1"/>
</dbReference>
<feature type="compositionally biased region" description="Low complexity" evidence="12">
    <location>
        <begin position="561"/>
        <end position="571"/>
    </location>
</feature>
<comment type="domain">
    <text evidence="10">The VLRF1 domain mediates binding to the 60S ribosomal subunit.</text>
</comment>
<keyword evidence="6 10" id="KW-0255">Endonuclease</keyword>
<keyword evidence="15" id="KW-1185">Reference proteome</keyword>
<evidence type="ECO:0000313" key="15">
    <source>
        <dbReference type="Proteomes" id="UP000000707"/>
    </source>
</evidence>